<dbReference type="PANTHER" id="PTHR30154">
    <property type="entry name" value="LEUCINE-RESPONSIVE REGULATORY PROTEIN"/>
    <property type="match status" value="1"/>
</dbReference>
<dbReference type="SMART" id="SM00344">
    <property type="entry name" value="HTH_ASNC"/>
    <property type="match status" value="1"/>
</dbReference>
<dbReference type="Gene3D" id="1.10.10.10">
    <property type="entry name" value="Winged helix-like DNA-binding domain superfamily/Winged helix DNA-binding domain"/>
    <property type="match status" value="1"/>
</dbReference>
<dbReference type="InterPro" id="IPR019887">
    <property type="entry name" value="Tscrpt_reg_AsnC/Lrp_C"/>
</dbReference>
<dbReference type="InterPro" id="IPR036388">
    <property type="entry name" value="WH-like_DNA-bd_sf"/>
</dbReference>
<evidence type="ECO:0000313" key="2">
    <source>
        <dbReference type="Proteomes" id="UP000244384"/>
    </source>
</evidence>
<dbReference type="Pfam" id="PF01037">
    <property type="entry name" value="AsnC_trans_reg"/>
    <property type="match status" value="1"/>
</dbReference>
<dbReference type="Gene3D" id="3.30.70.920">
    <property type="match status" value="1"/>
</dbReference>
<dbReference type="Proteomes" id="UP000244384">
    <property type="component" value="Chromosome"/>
</dbReference>
<dbReference type="RefSeq" id="WP_108580742.1">
    <property type="nucleotide sequence ID" value="NZ_CP026952.1"/>
</dbReference>
<dbReference type="InterPro" id="IPR019888">
    <property type="entry name" value="Tscrpt_reg_AsnC-like"/>
</dbReference>
<dbReference type="PROSITE" id="PS50956">
    <property type="entry name" value="HTH_ASNC_2"/>
    <property type="match status" value="1"/>
</dbReference>
<dbReference type="EMBL" id="CP026952">
    <property type="protein sequence ID" value="AWB94031.1"/>
    <property type="molecule type" value="Genomic_DNA"/>
</dbReference>
<dbReference type="InterPro" id="IPR019885">
    <property type="entry name" value="Tscrpt_reg_HTH_AsnC-type_CS"/>
</dbReference>
<sequence length="167" mass="18106">MTSIDRLDAEILGRLTANARVGIAELATDLGVSRNTIQQRIRRLEDVGILRGFRPIIDLSAVGMPVQALISLELDQRRMAEVVRGLAALPEVIEVKLQAGREDLLVHVAIASLEALQPLTASIVDIEGVRKTTSTFSVGTPVPYRLQPLLDHLTEGSGWGRSTPLPT</sequence>
<dbReference type="PRINTS" id="PR00033">
    <property type="entry name" value="HTHASNC"/>
</dbReference>
<dbReference type="KEGG" id="aez:C3E78_04415"/>
<dbReference type="Pfam" id="PF13404">
    <property type="entry name" value="HTH_AsnC-type"/>
    <property type="match status" value="1"/>
</dbReference>
<dbReference type="OrthoDB" id="9809462at2"/>
<dbReference type="InterPro" id="IPR036390">
    <property type="entry name" value="WH_DNA-bd_sf"/>
</dbReference>
<accession>A0A5F2ESE0</accession>
<dbReference type="PANTHER" id="PTHR30154:SF34">
    <property type="entry name" value="TRANSCRIPTIONAL REGULATOR AZLB"/>
    <property type="match status" value="1"/>
</dbReference>
<dbReference type="GO" id="GO:0005829">
    <property type="term" value="C:cytosol"/>
    <property type="evidence" value="ECO:0007669"/>
    <property type="project" value="TreeGrafter"/>
</dbReference>
<dbReference type="PROSITE" id="PS00519">
    <property type="entry name" value="HTH_ASNC_1"/>
    <property type="match status" value="1"/>
</dbReference>
<organism evidence="1 2">
    <name type="scientific">Aeromicrobium chenweiae</name>
    <dbReference type="NCBI Taxonomy" id="2079793"/>
    <lineage>
        <taxon>Bacteria</taxon>
        <taxon>Bacillati</taxon>
        <taxon>Actinomycetota</taxon>
        <taxon>Actinomycetes</taxon>
        <taxon>Propionibacteriales</taxon>
        <taxon>Nocardioidaceae</taxon>
        <taxon>Aeromicrobium</taxon>
    </lineage>
</organism>
<name>A0A2S0WRV4_9ACTN</name>
<gene>
    <name evidence="1" type="ORF">C3E78_04415</name>
</gene>
<dbReference type="InterPro" id="IPR011008">
    <property type="entry name" value="Dimeric_a/b-barrel"/>
</dbReference>
<reference evidence="2" key="1">
    <citation type="submission" date="2018-01" db="EMBL/GenBank/DDBJ databases">
        <authorList>
            <person name="Li J."/>
        </authorList>
    </citation>
    <scope>NUCLEOTIDE SEQUENCE [LARGE SCALE GENOMIC DNA]</scope>
    <source>
        <strain evidence="2">592</strain>
    </source>
</reference>
<dbReference type="SUPFAM" id="SSF54909">
    <property type="entry name" value="Dimeric alpha+beta barrel"/>
    <property type="match status" value="1"/>
</dbReference>
<dbReference type="GO" id="GO:0043200">
    <property type="term" value="P:response to amino acid"/>
    <property type="evidence" value="ECO:0007669"/>
    <property type="project" value="TreeGrafter"/>
</dbReference>
<proteinExistence type="predicted"/>
<keyword evidence="2" id="KW-1185">Reference proteome</keyword>
<accession>A0A2S0WRV4</accession>
<evidence type="ECO:0000313" key="1">
    <source>
        <dbReference type="EMBL" id="AWB94031.1"/>
    </source>
</evidence>
<dbReference type="SUPFAM" id="SSF46785">
    <property type="entry name" value="Winged helix' DNA-binding domain"/>
    <property type="match status" value="1"/>
</dbReference>
<dbReference type="InterPro" id="IPR000485">
    <property type="entry name" value="AsnC-type_HTH_dom"/>
</dbReference>
<protein>
    <submittedName>
        <fullName evidence="1">Lrp/AsnC family transcriptional regulator</fullName>
    </submittedName>
</protein>
<dbReference type="AlphaFoldDB" id="A0A2S0WRV4"/>
<dbReference type="GO" id="GO:0043565">
    <property type="term" value="F:sequence-specific DNA binding"/>
    <property type="evidence" value="ECO:0007669"/>
    <property type="project" value="InterPro"/>
</dbReference>